<protein>
    <submittedName>
        <fullName evidence="1">Uncharacterized protein</fullName>
    </submittedName>
</protein>
<accession>A0A8T0GRZ3</accession>
<dbReference type="Proteomes" id="UP000822688">
    <property type="component" value="Chromosome 9"/>
</dbReference>
<sequence>MAVLRTKQPLCLPFPSELVTWDAAQSEFGKSKACRLTSTVEVQRGHEVSCSVLFVRRLTLRSPAKLLDCALALTLRFASLTSTSGGSLFSGCLGEPGGSLRSPCSSTVLPTERSSPWVSLRTSVCT</sequence>
<organism evidence="1 2">
    <name type="scientific">Ceratodon purpureus</name>
    <name type="common">Fire moss</name>
    <name type="synonym">Dicranum purpureum</name>
    <dbReference type="NCBI Taxonomy" id="3225"/>
    <lineage>
        <taxon>Eukaryota</taxon>
        <taxon>Viridiplantae</taxon>
        <taxon>Streptophyta</taxon>
        <taxon>Embryophyta</taxon>
        <taxon>Bryophyta</taxon>
        <taxon>Bryophytina</taxon>
        <taxon>Bryopsida</taxon>
        <taxon>Dicranidae</taxon>
        <taxon>Pseudoditrichales</taxon>
        <taxon>Ditrichaceae</taxon>
        <taxon>Ceratodon</taxon>
    </lineage>
</organism>
<dbReference type="EMBL" id="CM026430">
    <property type="protein sequence ID" value="KAG0561099.1"/>
    <property type="molecule type" value="Genomic_DNA"/>
</dbReference>
<keyword evidence="2" id="KW-1185">Reference proteome</keyword>
<evidence type="ECO:0000313" key="2">
    <source>
        <dbReference type="Proteomes" id="UP000822688"/>
    </source>
</evidence>
<proteinExistence type="predicted"/>
<dbReference type="AlphaFoldDB" id="A0A8T0GRZ3"/>
<gene>
    <name evidence="1" type="ORF">KC19_9G037000</name>
</gene>
<evidence type="ECO:0000313" key="1">
    <source>
        <dbReference type="EMBL" id="KAG0561099.1"/>
    </source>
</evidence>
<reference evidence="1" key="1">
    <citation type="submission" date="2020-06" db="EMBL/GenBank/DDBJ databases">
        <title>WGS assembly of Ceratodon purpureus strain R40.</title>
        <authorList>
            <person name="Carey S.B."/>
            <person name="Jenkins J."/>
            <person name="Shu S."/>
            <person name="Lovell J.T."/>
            <person name="Sreedasyam A."/>
            <person name="Maumus F."/>
            <person name="Tiley G.P."/>
            <person name="Fernandez-Pozo N."/>
            <person name="Barry K."/>
            <person name="Chen C."/>
            <person name="Wang M."/>
            <person name="Lipzen A."/>
            <person name="Daum C."/>
            <person name="Saski C.A."/>
            <person name="Payton A.C."/>
            <person name="Mcbreen J.C."/>
            <person name="Conrad R.E."/>
            <person name="Kollar L.M."/>
            <person name="Olsson S."/>
            <person name="Huttunen S."/>
            <person name="Landis J.B."/>
            <person name="Wickett N.J."/>
            <person name="Johnson M.G."/>
            <person name="Rensing S.A."/>
            <person name="Grimwood J."/>
            <person name="Schmutz J."/>
            <person name="Mcdaniel S.F."/>
        </authorList>
    </citation>
    <scope>NUCLEOTIDE SEQUENCE</scope>
    <source>
        <strain evidence="1">R40</strain>
    </source>
</reference>
<comment type="caution">
    <text evidence="1">The sequence shown here is derived from an EMBL/GenBank/DDBJ whole genome shotgun (WGS) entry which is preliminary data.</text>
</comment>
<name>A0A8T0GRZ3_CERPU</name>